<comment type="caution">
    <text evidence="1">The sequence shown here is derived from an EMBL/GenBank/DDBJ whole genome shotgun (WGS) entry which is preliminary data.</text>
</comment>
<organism evidence="1 2">
    <name type="scientific">Ceratodon purpureus</name>
    <name type="common">Fire moss</name>
    <name type="synonym">Dicranum purpureum</name>
    <dbReference type="NCBI Taxonomy" id="3225"/>
    <lineage>
        <taxon>Eukaryota</taxon>
        <taxon>Viridiplantae</taxon>
        <taxon>Streptophyta</taxon>
        <taxon>Embryophyta</taxon>
        <taxon>Bryophyta</taxon>
        <taxon>Bryophytina</taxon>
        <taxon>Bryopsida</taxon>
        <taxon>Dicranidae</taxon>
        <taxon>Pseudoditrichales</taxon>
        <taxon>Ditrichaceae</taxon>
        <taxon>Ceratodon</taxon>
    </lineage>
</organism>
<proteinExistence type="predicted"/>
<name>A0A8T0GC51_CERPU</name>
<dbReference type="AlphaFoldDB" id="A0A8T0GC51"/>
<dbReference type="Proteomes" id="UP000822688">
    <property type="component" value="Chromosome 11"/>
</dbReference>
<protein>
    <submittedName>
        <fullName evidence="1">Uncharacterized protein</fullName>
    </submittedName>
</protein>
<evidence type="ECO:0000313" key="1">
    <source>
        <dbReference type="EMBL" id="KAG0555914.1"/>
    </source>
</evidence>
<accession>A0A8T0GC51</accession>
<reference evidence="1 2" key="1">
    <citation type="submission" date="2020-06" db="EMBL/GenBank/DDBJ databases">
        <title>WGS assembly of Ceratodon purpureus strain R40.</title>
        <authorList>
            <person name="Carey S.B."/>
            <person name="Jenkins J."/>
            <person name="Shu S."/>
            <person name="Lovell J.T."/>
            <person name="Sreedasyam A."/>
            <person name="Maumus F."/>
            <person name="Tiley G.P."/>
            <person name="Fernandez-Pozo N."/>
            <person name="Barry K."/>
            <person name="Chen C."/>
            <person name="Wang M."/>
            <person name="Lipzen A."/>
            <person name="Daum C."/>
            <person name="Saski C.A."/>
            <person name="Payton A.C."/>
            <person name="Mcbreen J.C."/>
            <person name="Conrad R.E."/>
            <person name="Kollar L.M."/>
            <person name="Olsson S."/>
            <person name="Huttunen S."/>
            <person name="Landis J.B."/>
            <person name="Wickett N.J."/>
            <person name="Johnson M.G."/>
            <person name="Rensing S.A."/>
            <person name="Grimwood J."/>
            <person name="Schmutz J."/>
            <person name="Mcdaniel S.F."/>
        </authorList>
    </citation>
    <scope>NUCLEOTIDE SEQUENCE [LARGE SCALE GENOMIC DNA]</scope>
    <source>
        <strain evidence="1 2">R40</strain>
    </source>
</reference>
<sequence>MDTHSESMQTHPDPLQKIMYRQCHTVLASLVVCCSTKKPHKSGKEFCIQINTDDDVLGVPPSIMQFKTSLQQRLPSISDLKCGWYCTKHYKHYKKSVQRQLQSIRLLF</sequence>
<dbReference type="EMBL" id="CM026432">
    <property type="protein sequence ID" value="KAG0555914.1"/>
    <property type="molecule type" value="Genomic_DNA"/>
</dbReference>
<evidence type="ECO:0000313" key="2">
    <source>
        <dbReference type="Proteomes" id="UP000822688"/>
    </source>
</evidence>
<gene>
    <name evidence="1" type="ORF">KC19_11G012400</name>
</gene>
<keyword evidence="2" id="KW-1185">Reference proteome</keyword>